<dbReference type="Proteomes" id="UP000623172">
    <property type="component" value="Unassembled WGS sequence"/>
</dbReference>
<name>A0A926D6F1_9FIRM</name>
<dbReference type="InterPro" id="IPR039424">
    <property type="entry name" value="SBP_5"/>
</dbReference>
<evidence type="ECO:0000256" key="1">
    <source>
        <dbReference type="SAM" id="MobiDB-lite"/>
    </source>
</evidence>
<dbReference type="Gene3D" id="3.90.76.10">
    <property type="entry name" value="Dipeptide-binding Protein, Domain 1"/>
    <property type="match status" value="1"/>
</dbReference>
<evidence type="ECO:0000256" key="2">
    <source>
        <dbReference type="SAM" id="SignalP"/>
    </source>
</evidence>
<dbReference type="PIRSF" id="PIRSF002741">
    <property type="entry name" value="MppA"/>
    <property type="match status" value="1"/>
</dbReference>
<organism evidence="4 5">
    <name type="scientific">Gehongia tenuis</name>
    <dbReference type="NCBI Taxonomy" id="2763655"/>
    <lineage>
        <taxon>Bacteria</taxon>
        <taxon>Bacillati</taxon>
        <taxon>Bacillota</taxon>
        <taxon>Clostridia</taxon>
        <taxon>Christensenellales</taxon>
        <taxon>Christensenellaceae</taxon>
        <taxon>Gehongia</taxon>
    </lineage>
</organism>
<sequence>MKGNLKRWIAIVFVVALLGSLLAACGGGNAATPSASAGGEATPKASDEADKDDGKDDEASAGGDATATNLPREETLYYAGLGLWAAPQTFNPIAGVTTFPMPNASGFALLYETLFSYNLLTGEMEPLIADSYEWTDDLTCEVKINPDAHWNDGEKLTAEDVAYTFNLANEIAISWSSIWTNCESVEATDETTVVFKMKADNPNRLLVNELLASTYIIPKHIWEPKYEELGETDLRQWQNFEDPVGSGPYKIYYFDDTRVVTIRDDNYWGQTESRFGKLPTPKYIAHMVYKDNAAANNAFKAGEADISQAFIPEIWKVWEGDMEGGTYLKELPYHIPGGMPSIFFNMELPGLDNSEVRRAIGYSINYPKVAELALSGYSADMVPSILMPTEWDQYLNNSDELDALRWTYDVDKANEILDGLGAEKGSDGIRVLNGERMGPWSVECPKSFSDWTAALEIVATGSRDIGVEIVVDLPERPTWENHYQTGEFDMIMYTPAGTLSPSQPWQRVRYLMYSKELKPRGEQIFLNFSRFQSDRADELIEAIPNETDEAKIKEMYTELDKIWLENVPSLPLMYRPGQFYEFNETVWTGFPTEDNNPNNIPPFHYQAGNKLWFYLEPKN</sequence>
<dbReference type="GO" id="GO:0042597">
    <property type="term" value="C:periplasmic space"/>
    <property type="evidence" value="ECO:0007669"/>
    <property type="project" value="UniProtKB-ARBA"/>
</dbReference>
<evidence type="ECO:0000259" key="3">
    <source>
        <dbReference type="Pfam" id="PF00496"/>
    </source>
</evidence>
<dbReference type="InterPro" id="IPR030678">
    <property type="entry name" value="Peptide/Ni-bd"/>
</dbReference>
<evidence type="ECO:0000313" key="5">
    <source>
        <dbReference type="Proteomes" id="UP000623172"/>
    </source>
</evidence>
<dbReference type="PANTHER" id="PTHR30290">
    <property type="entry name" value="PERIPLASMIC BINDING COMPONENT OF ABC TRANSPORTER"/>
    <property type="match status" value="1"/>
</dbReference>
<reference evidence="4" key="1">
    <citation type="submission" date="2020-08" db="EMBL/GenBank/DDBJ databases">
        <title>Genome public.</title>
        <authorList>
            <person name="Liu C."/>
            <person name="Sun Q."/>
        </authorList>
    </citation>
    <scope>NUCLEOTIDE SEQUENCE</scope>
    <source>
        <strain evidence="4">NSJ-53</strain>
    </source>
</reference>
<dbReference type="PANTHER" id="PTHR30290:SF82">
    <property type="entry name" value="ABC-TYPE DIPEPTIDE_OLIGOPEPTIDE TRANSPORT SYSTEM, PERIPLASMIC COMPONENT"/>
    <property type="match status" value="1"/>
</dbReference>
<keyword evidence="2" id="KW-0732">Signal</keyword>
<dbReference type="PROSITE" id="PS51257">
    <property type="entry name" value="PROKAR_LIPOPROTEIN"/>
    <property type="match status" value="1"/>
</dbReference>
<dbReference type="GO" id="GO:1904680">
    <property type="term" value="F:peptide transmembrane transporter activity"/>
    <property type="evidence" value="ECO:0007669"/>
    <property type="project" value="TreeGrafter"/>
</dbReference>
<dbReference type="RefSeq" id="WP_249317356.1">
    <property type="nucleotide sequence ID" value="NZ_JACRSR010000005.1"/>
</dbReference>
<feature type="domain" description="Solute-binding protein family 5" evidence="3">
    <location>
        <begin position="123"/>
        <end position="496"/>
    </location>
</feature>
<accession>A0A926D6F1</accession>
<dbReference type="Gene3D" id="3.10.105.10">
    <property type="entry name" value="Dipeptide-binding Protein, Domain 3"/>
    <property type="match status" value="1"/>
</dbReference>
<feature type="signal peptide" evidence="2">
    <location>
        <begin position="1"/>
        <end position="30"/>
    </location>
</feature>
<keyword evidence="5" id="KW-1185">Reference proteome</keyword>
<feature type="region of interest" description="Disordered" evidence="1">
    <location>
        <begin position="32"/>
        <end position="66"/>
    </location>
</feature>
<dbReference type="GO" id="GO:0043190">
    <property type="term" value="C:ATP-binding cassette (ABC) transporter complex"/>
    <property type="evidence" value="ECO:0007669"/>
    <property type="project" value="InterPro"/>
</dbReference>
<dbReference type="Pfam" id="PF00496">
    <property type="entry name" value="SBP_bac_5"/>
    <property type="match status" value="1"/>
</dbReference>
<proteinExistence type="predicted"/>
<dbReference type="CDD" id="cd08509">
    <property type="entry name" value="PBP2_TmCBP_oligosaccharides_like"/>
    <property type="match status" value="1"/>
</dbReference>
<dbReference type="Gene3D" id="3.40.190.10">
    <property type="entry name" value="Periplasmic binding protein-like II"/>
    <property type="match status" value="1"/>
</dbReference>
<dbReference type="EMBL" id="JACRSR010000005">
    <property type="protein sequence ID" value="MBC8532243.1"/>
    <property type="molecule type" value="Genomic_DNA"/>
</dbReference>
<dbReference type="AlphaFoldDB" id="A0A926D6F1"/>
<dbReference type="InterPro" id="IPR000914">
    <property type="entry name" value="SBP_5_dom"/>
</dbReference>
<evidence type="ECO:0000313" key="4">
    <source>
        <dbReference type="EMBL" id="MBC8532243.1"/>
    </source>
</evidence>
<dbReference type="SUPFAM" id="SSF53850">
    <property type="entry name" value="Periplasmic binding protein-like II"/>
    <property type="match status" value="1"/>
</dbReference>
<comment type="caution">
    <text evidence="4">The sequence shown here is derived from an EMBL/GenBank/DDBJ whole genome shotgun (WGS) entry which is preliminary data.</text>
</comment>
<gene>
    <name evidence="4" type="ORF">H8696_10345</name>
</gene>
<feature type="compositionally biased region" description="Basic and acidic residues" evidence="1">
    <location>
        <begin position="45"/>
        <end position="58"/>
    </location>
</feature>
<dbReference type="GO" id="GO:0015833">
    <property type="term" value="P:peptide transport"/>
    <property type="evidence" value="ECO:0007669"/>
    <property type="project" value="TreeGrafter"/>
</dbReference>
<protein>
    <submittedName>
        <fullName evidence="4">ABC transporter substrate-binding protein</fullName>
    </submittedName>
</protein>
<feature type="chain" id="PRO_5037955014" evidence="2">
    <location>
        <begin position="31"/>
        <end position="619"/>
    </location>
</feature>